<dbReference type="InterPro" id="IPR051046">
    <property type="entry name" value="MurCDEF_CellWall_CoF430Synth"/>
</dbReference>
<dbReference type="Pfam" id="PF02875">
    <property type="entry name" value="Mur_ligase_C"/>
    <property type="match status" value="1"/>
</dbReference>
<feature type="domain" description="Mur ligase C-terminal" evidence="13">
    <location>
        <begin position="302"/>
        <end position="419"/>
    </location>
</feature>
<evidence type="ECO:0000313" key="15">
    <source>
        <dbReference type="EMBL" id="AZS29729.1"/>
    </source>
</evidence>
<keyword evidence="16" id="KW-1185">Reference proteome</keyword>
<feature type="domain" description="Mur ligase N-terminal catalytic" evidence="12">
    <location>
        <begin position="17"/>
        <end position="85"/>
    </location>
</feature>
<dbReference type="PANTHER" id="PTHR43024:SF1">
    <property type="entry name" value="UDP-N-ACETYLMURAMOYL-TRIPEPTIDE--D-ALANYL-D-ALANINE LIGASE"/>
    <property type="match status" value="1"/>
</dbReference>
<dbReference type="InterPro" id="IPR005863">
    <property type="entry name" value="UDP-N-AcMur_synth"/>
</dbReference>
<dbReference type="InterPro" id="IPR013221">
    <property type="entry name" value="Mur_ligase_cen"/>
</dbReference>
<keyword evidence="4 10" id="KW-0547">Nucleotide-binding</keyword>
<dbReference type="AlphaFoldDB" id="A0A3Q9ITL6"/>
<dbReference type="EMBL" id="CP032819">
    <property type="protein sequence ID" value="AZS29729.1"/>
    <property type="molecule type" value="Genomic_DNA"/>
</dbReference>
<dbReference type="InterPro" id="IPR004101">
    <property type="entry name" value="Mur_ligase_C"/>
</dbReference>
<keyword evidence="5 10" id="KW-0067">ATP-binding</keyword>
<evidence type="ECO:0000313" key="16">
    <source>
        <dbReference type="Proteomes" id="UP000270673"/>
    </source>
</evidence>
<comment type="pathway">
    <text evidence="10 11">Cell wall biogenesis; peptidoglycan biosynthesis.</text>
</comment>
<evidence type="ECO:0000259" key="12">
    <source>
        <dbReference type="Pfam" id="PF01225"/>
    </source>
</evidence>
<gene>
    <name evidence="10 15" type="primary">murF</name>
    <name evidence="15" type="ORF">D8S85_09325</name>
</gene>
<evidence type="ECO:0000256" key="5">
    <source>
        <dbReference type="ARBA" id="ARBA00022840"/>
    </source>
</evidence>
<evidence type="ECO:0000259" key="13">
    <source>
        <dbReference type="Pfam" id="PF02875"/>
    </source>
</evidence>
<dbReference type="Pfam" id="PF01225">
    <property type="entry name" value="Mur_ligase"/>
    <property type="match status" value="1"/>
</dbReference>
<dbReference type="PANTHER" id="PTHR43024">
    <property type="entry name" value="UDP-N-ACETYLMURAMOYL-TRIPEPTIDE--D-ALANYL-D-ALANINE LIGASE"/>
    <property type="match status" value="1"/>
</dbReference>
<dbReference type="GO" id="GO:0051301">
    <property type="term" value="P:cell division"/>
    <property type="evidence" value="ECO:0007669"/>
    <property type="project" value="UniProtKB-KW"/>
</dbReference>
<dbReference type="Proteomes" id="UP000270673">
    <property type="component" value="Chromosome"/>
</dbReference>
<dbReference type="Pfam" id="PF08245">
    <property type="entry name" value="Mur_ligase_M"/>
    <property type="match status" value="1"/>
</dbReference>
<dbReference type="InterPro" id="IPR035911">
    <property type="entry name" value="MurE/MurF_N"/>
</dbReference>
<comment type="subcellular location">
    <subcellularLocation>
        <location evidence="10 11">Cytoplasm</location>
    </subcellularLocation>
</comment>
<dbReference type="InterPro" id="IPR036565">
    <property type="entry name" value="Mur-like_cat_sf"/>
</dbReference>
<keyword evidence="3 10" id="KW-0132">Cell division</keyword>
<sequence length="430" mass="48069">MKELELIYNSFLAGSRITTDSREVKDGDIFIALKGENHNGNTFAAKAVAQGAKHVVIDEVAYNTAPQCVLVPDTLQFLQQLANHHRRKLNIPILGITGTNGKTTTKELCHAVLSQKYNTIATKGNLNNHIGVPLTLLSMDASTEFGIVEMGANHPGEIKELCKIVEPDYGIITNIGYAHLEGFGSYENIIRTKSALYEVVKEKSGILFVNGEDKLLCQLSENQKRYTYGIDGHFTNGEIVQTTPYLVYALKTHHGQLYIRTKLIGGYNFDNAMAATTVGMYFNIDPLQIQAAIEAYTPSNLRSQLLKTNRNTIILDAYNANPSSMQVAISNFAEMKADNKLLIIGEMRELGAISEESHKNIVELMKKNHFPQVFLVGPSFETIANNYTFTRYFPDTDTLIEYLKVHEIRHAFILIKGSRGNKLERITEYL</sequence>
<dbReference type="InterPro" id="IPR036615">
    <property type="entry name" value="Mur_ligase_C_dom_sf"/>
</dbReference>
<dbReference type="GO" id="GO:0005737">
    <property type="term" value="C:cytoplasm"/>
    <property type="evidence" value="ECO:0007669"/>
    <property type="project" value="UniProtKB-SubCell"/>
</dbReference>
<evidence type="ECO:0000256" key="2">
    <source>
        <dbReference type="ARBA" id="ARBA00022598"/>
    </source>
</evidence>
<dbReference type="UniPathway" id="UPA00219"/>
<dbReference type="SUPFAM" id="SSF53623">
    <property type="entry name" value="MurD-like peptide ligases, catalytic domain"/>
    <property type="match status" value="1"/>
</dbReference>
<dbReference type="InterPro" id="IPR000713">
    <property type="entry name" value="Mur_ligase_N"/>
</dbReference>
<dbReference type="GO" id="GO:0005524">
    <property type="term" value="F:ATP binding"/>
    <property type="evidence" value="ECO:0007669"/>
    <property type="project" value="UniProtKB-UniRule"/>
</dbReference>
<evidence type="ECO:0000256" key="8">
    <source>
        <dbReference type="ARBA" id="ARBA00023306"/>
    </source>
</evidence>
<evidence type="ECO:0000256" key="11">
    <source>
        <dbReference type="RuleBase" id="RU004136"/>
    </source>
</evidence>
<proteinExistence type="inferred from homology"/>
<evidence type="ECO:0000256" key="7">
    <source>
        <dbReference type="ARBA" id="ARBA00022984"/>
    </source>
</evidence>
<reference evidence="15 16" key="1">
    <citation type="submission" date="2018-10" db="EMBL/GenBank/DDBJ databases">
        <title>Butyricimonas faecalis sp. nov., isolated from human faeces and emended description of the genus Butyricimonas.</title>
        <authorList>
            <person name="Le Roy T."/>
            <person name="Van der Smissen P."/>
            <person name="Paquot A."/>
            <person name="Delzenne N."/>
            <person name="Muccioli G."/>
            <person name="Collet J.-F."/>
            <person name="Cani P.D."/>
        </authorList>
    </citation>
    <scope>NUCLEOTIDE SEQUENCE [LARGE SCALE GENOMIC DNA]</scope>
    <source>
        <strain evidence="15 16">H184</strain>
    </source>
</reference>
<keyword evidence="6 10" id="KW-0133">Cell shape</keyword>
<dbReference type="GO" id="GO:0071555">
    <property type="term" value="P:cell wall organization"/>
    <property type="evidence" value="ECO:0007669"/>
    <property type="project" value="UniProtKB-KW"/>
</dbReference>
<evidence type="ECO:0000256" key="1">
    <source>
        <dbReference type="ARBA" id="ARBA00022490"/>
    </source>
</evidence>
<dbReference type="NCBIfam" id="TIGR01143">
    <property type="entry name" value="murF"/>
    <property type="match status" value="1"/>
</dbReference>
<comment type="catalytic activity">
    <reaction evidence="10 11">
        <text>D-alanyl-D-alanine + UDP-N-acetyl-alpha-D-muramoyl-L-alanyl-gamma-D-glutamyl-meso-2,6-diaminopimelate + ATP = UDP-N-acetyl-alpha-D-muramoyl-L-alanyl-gamma-D-glutamyl-meso-2,6-diaminopimeloyl-D-alanyl-D-alanine + ADP + phosphate + H(+)</text>
        <dbReference type="Rhea" id="RHEA:28374"/>
        <dbReference type="ChEBI" id="CHEBI:15378"/>
        <dbReference type="ChEBI" id="CHEBI:30616"/>
        <dbReference type="ChEBI" id="CHEBI:43474"/>
        <dbReference type="ChEBI" id="CHEBI:57822"/>
        <dbReference type="ChEBI" id="CHEBI:61386"/>
        <dbReference type="ChEBI" id="CHEBI:83905"/>
        <dbReference type="ChEBI" id="CHEBI:456216"/>
        <dbReference type="EC" id="6.3.2.10"/>
    </reaction>
</comment>
<dbReference type="KEGG" id="buy:D8S85_09325"/>
<feature type="binding site" evidence="10">
    <location>
        <begin position="98"/>
        <end position="104"/>
    </location>
    <ligand>
        <name>ATP</name>
        <dbReference type="ChEBI" id="CHEBI:30616"/>
    </ligand>
</feature>
<dbReference type="Gene3D" id="3.40.1190.10">
    <property type="entry name" value="Mur-like, catalytic domain"/>
    <property type="match status" value="1"/>
</dbReference>
<keyword evidence="8 10" id="KW-0131">Cell cycle</keyword>
<dbReference type="OrthoDB" id="9801978at2"/>
<dbReference type="GO" id="GO:0008360">
    <property type="term" value="P:regulation of cell shape"/>
    <property type="evidence" value="ECO:0007669"/>
    <property type="project" value="UniProtKB-KW"/>
</dbReference>
<keyword evidence="2 10" id="KW-0436">Ligase</keyword>
<evidence type="ECO:0000259" key="14">
    <source>
        <dbReference type="Pfam" id="PF08245"/>
    </source>
</evidence>
<evidence type="ECO:0000256" key="6">
    <source>
        <dbReference type="ARBA" id="ARBA00022960"/>
    </source>
</evidence>
<keyword evidence="9 10" id="KW-0961">Cell wall biogenesis/degradation</keyword>
<dbReference type="SUPFAM" id="SSF53244">
    <property type="entry name" value="MurD-like peptide ligases, peptide-binding domain"/>
    <property type="match status" value="1"/>
</dbReference>
<keyword evidence="7 10" id="KW-0573">Peptidoglycan synthesis</keyword>
<dbReference type="Gene3D" id="3.90.190.20">
    <property type="entry name" value="Mur ligase, C-terminal domain"/>
    <property type="match status" value="1"/>
</dbReference>
<comment type="function">
    <text evidence="10 11">Involved in cell wall formation. Catalyzes the final step in the synthesis of UDP-N-acetylmuramoyl-pentapeptide, the precursor of murein.</text>
</comment>
<protein>
    <recommendedName>
        <fullName evidence="10 11">UDP-N-acetylmuramoyl-tripeptide--D-alanyl-D-alanine ligase</fullName>
        <ecNumber evidence="10 11">6.3.2.10</ecNumber>
    </recommendedName>
    <alternativeName>
        <fullName evidence="10">D-alanyl-D-alanine-adding enzyme</fullName>
    </alternativeName>
</protein>
<keyword evidence="1 10" id="KW-0963">Cytoplasm</keyword>
<name>A0A3Q9ITL6_9BACT</name>
<dbReference type="GO" id="GO:0008766">
    <property type="term" value="F:UDP-N-acetylmuramoylalanyl-D-glutamyl-2,6-diaminopimelate-D-alanyl-D-alanine ligase activity"/>
    <property type="evidence" value="ECO:0007669"/>
    <property type="project" value="RHEA"/>
</dbReference>
<evidence type="ECO:0000256" key="3">
    <source>
        <dbReference type="ARBA" id="ARBA00022618"/>
    </source>
</evidence>
<evidence type="ECO:0000256" key="4">
    <source>
        <dbReference type="ARBA" id="ARBA00022741"/>
    </source>
</evidence>
<evidence type="ECO:0000256" key="10">
    <source>
        <dbReference type="HAMAP-Rule" id="MF_02019"/>
    </source>
</evidence>
<dbReference type="RefSeq" id="WP_106480467.1">
    <property type="nucleotide sequence ID" value="NZ_CP032819.1"/>
</dbReference>
<dbReference type="GO" id="GO:0009252">
    <property type="term" value="P:peptidoglycan biosynthetic process"/>
    <property type="evidence" value="ECO:0007669"/>
    <property type="project" value="UniProtKB-UniRule"/>
</dbReference>
<comment type="similarity">
    <text evidence="10">Belongs to the MurCDEF family. MurF subfamily.</text>
</comment>
<dbReference type="GO" id="GO:0047480">
    <property type="term" value="F:UDP-N-acetylmuramoyl-tripeptide-D-alanyl-D-alanine ligase activity"/>
    <property type="evidence" value="ECO:0007669"/>
    <property type="project" value="UniProtKB-UniRule"/>
</dbReference>
<dbReference type="SUPFAM" id="SSF63418">
    <property type="entry name" value="MurE/MurF N-terminal domain"/>
    <property type="match status" value="1"/>
</dbReference>
<evidence type="ECO:0000256" key="9">
    <source>
        <dbReference type="ARBA" id="ARBA00023316"/>
    </source>
</evidence>
<feature type="domain" description="Mur ligase central" evidence="14">
    <location>
        <begin position="96"/>
        <end position="278"/>
    </location>
</feature>
<dbReference type="Gene3D" id="3.40.1390.10">
    <property type="entry name" value="MurE/MurF, N-terminal domain"/>
    <property type="match status" value="1"/>
</dbReference>
<dbReference type="EC" id="6.3.2.10" evidence="10 11"/>
<organism evidence="15 16">
    <name type="scientific">Butyricimonas faecalis</name>
    <dbReference type="NCBI Taxonomy" id="2093856"/>
    <lineage>
        <taxon>Bacteria</taxon>
        <taxon>Pseudomonadati</taxon>
        <taxon>Bacteroidota</taxon>
        <taxon>Bacteroidia</taxon>
        <taxon>Bacteroidales</taxon>
        <taxon>Odoribacteraceae</taxon>
        <taxon>Butyricimonas</taxon>
    </lineage>
</organism>
<accession>A0A3Q9ITL6</accession>
<dbReference type="HAMAP" id="MF_02019">
    <property type="entry name" value="MurF"/>
    <property type="match status" value="1"/>
</dbReference>